<feature type="transmembrane region" description="Helical" evidence="1">
    <location>
        <begin position="38"/>
        <end position="56"/>
    </location>
</feature>
<reference evidence="2" key="1">
    <citation type="submission" date="2020-11" db="EMBL/GenBank/DDBJ databases">
        <authorList>
            <person name="Tran Van P."/>
        </authorList>
    </citation>
    <scope>NUCLEOTIDE SEQUENCE</scope>
</reference>
<organism evidence="2">
    <name type="scientific">Timema cristinae</name>
    <name type="common">Walking stick</name>
    <dbReference type="NCBI Taxonomy" id="61476"/>
    <lineage>
        <taxon>Eukaryota</taxon>
        <taxon>Metazoa</taxon>
        <taxon>Ecdysozoa</taxon>
        <taxon>Arthropoda</taxon>
        <taxon>Hexapoda</taxon>
        <taxon>Insecta</taxon>
        <taxon>Pterygota</taxon>
        <taxon>Neoptera</taxon>
        <taxon>Polyneoptera</taxon>
        <taxon>Phasmatodea</taxon>
        <taxon>Timematodea</taxon>
        <taxon>Timematoidea</taxon>
        <taxon>Timematidae</taxon>
        <taxon>Timema</taxon>
    </lineage>
</organism>
<dbReference type="EMBL" id="OC322365">
    <property type="protein sequence ID" value="CAD7411679.1"/>
    <property type="molecule type" value="Genomic_DNA"/>
</dbReference>
<sequence length="290" mass="34317">MLFSCFLTYIWVLIFYKNITKYNLIINLCLFRMDPKTFMLAGLTWLAFLNVLLYIIKKRRSPSRRWWVHPVNCSRQEEGEFVLFQKIKTTANDFFFEYCRMEVWQFKKLLQLSSPLLKKTSKRTLSPEMRLAITLRAVAFSYRLHELEMENETLRDNLTAIRKTVAQEEPSGKELLTQCPILEKSNRPRPRGENSVFAKVYESTESSSSAVSRNELTFQTLMEASPTSPCWPLLHADYTYYIFSRSLGMSNHNRRRYYTARTHHVEQTNISTVDLRFEAMDPLDRRKLQG</sequence>
<proteinExistence type="predicted"/>
<protein>
    <submittedName>
        <fullName evidence="2">Uncharacterized protein</fullName>
    </submittedName>
</protein>
<keyword evidence="1" id="KW-0812">Transmembrane</keyword>
<keyword evidence="1" id="KW-1133">Transmembrane helix</keyword>
<name>A0A7R9DBN8_TIMCR</name>
<accession>A0A7R9DBN8</accession>
<dbReference type="AlphaFoldDB" id="A0A7R9DBN8"/>
<evidence type="ECO:0000313" key="2">
    <source>
        <dbReference type="EMBL" id="CAD7411679.1"/>
    </source>
</evidence>
<keyword evidence="1" id="KW-0472">Membrane</keyword>
<evidence type="ECO:0000256" key="1">
    <source>
        <dbReference type="SAM" id="Phobius"/>
    </source>
</evidence>
<gene>
    <name evidence="2" type="ORF">TCEB3V08_LOCUS11038</name>
</gene>